<dbReference type="InterPro" id="IPR023203">
    <property type="entry name" value="TTHA0068_sf"/>
</dbReference>
<proteinExistence type="predicted"/>
<accession>A0A4R3NAE7</accession>
<dbReference type="PANTHER" id="PTHR34796">
    <property type="entry name" value="EXPRESSED PROTEIN"/>
    <property type="match status" value="1"/>
</dbReference>
<sequence>MFDQAFIEYLAHFHCTRDYFECHEILEERWKQEYPLDRDSIWVAFIQLSVSLYHYRRGNTPGAKRLIQKSIQKFQKHQDMLSSFGLDRREFFIMLTQIESRILEDKPYVDVCIPITHNELKKAIKKRCSEWNHPFPSKSDLSNYQLVDRHKNRQ</sequence>
<keyword evidence="2" id="KW-1185">Reference proteome</keyword>
<evidence type="ECO:0008006" key="3">
    <source>
        <dbReference type="Google" id="ProtNLM"/>
    </source>
</evidence>
<dbReference type="PANTHER" id="PTHR34796:SF1">
    <property type="entry name" value="EXPRESSED PROTEIN"/>
    <property type="match status" value="1"/>
</dbReference>
<dbReference type="OrthoDB" id="165483at2"/>
<name>A0A4R3NAE7_9BACI</name>
<dbReference type="InterPro" id="IPR005500">
    <property type="entry name" value="DUF309"/>
</dbReference>
<dbReference type="SUPFAM" id="SSF140663">
    <property type="entry name" value="TTHA0068-like"/>
    <property type="match status" value="1"/>
</dbReference>
<organism evidence="1 2">
    <name type="scientific">Melghiribacillus thermohalophilus</name>
    <dbReference type="NCBI Taxonomy" id="1324956"/>
    <lineage>
        <taxon>Bacteria</taxon>
        <taxon>Bacillati</taxon>
        <taxon>Bacillota</taxon>
        <taxon>Bacilli</taxon>
        <taxon>Bacillales</taxon>
        <taxon>Bacillaceae</taxon>
        <taxon>Melghiribacillus</taxon>
    </lineage>
</organism>
<dbReference type="Proteomes" id="UP000294650">
    <property type="component" value="Unassembled WGS sequence"/>
</dbReference>
<gene>
    <name evidence="1" type="ORF">EDD68_103185</name>
</gene>
<dbReference type="Pfam" id="PF03745">
    <property type="entry name" value="DUF309"/>
    <property type="match status" value="1"/>
</dbReference>
<reference evidence="1 2" key="1">
    <citation type="submission" date="2019-03" db="EMBL/GenBank/DDBJ databases">
        <title>Genomic Encyclopedia of Type Strains, Phase IV (KMG-IV): sequencing the most valuable type-strain genomes for metagenomic binning, comparative biology and taxonomic classification.</title>
        <authorList>
            <person name="Goeker M."/>
        </authorList>
    </citation>
    <scope>NUCLEOTIDE SEQUENCE [LARGE SCALE GENOMIC DNA]</scope>
    <source>
        <strain evidence="1 2">DSM 25894</strain>
    </source>
</reference>
<dbReference type="AlphaFoldDB" id="A0A4R3NAE7"/>
<dbReference type="EMBL" id="SMAN01000003">
    <property type="protein sequence ID" value="TCT25630.1"/>
    <property type="molecule type" value="Genomic_DNA"/>
</dbReference>
<evidence type="ECO:0000313" key="1">
    <source>
        <dbReference type="EMBL" id="TCT25630.1"/>
    </source>
</evidence>
<protein>
    <recommendedName>
        <fullName evidence="3">DUF309 domain-containing protein</fullName>
    </recommendedName>
</protein>
<dbReference type="Gene3D" id="1.10.3450.10">
    <property type="entry name" value="TTHA0068-like"/>
    <property type="match status" value="1"/>
</dbReference>
<evidence type="ECO:0000313" key="2">
    <source>
        <dbReference type="Proteomes" id="UP000294650"/>
    </source>
</evidence>
<dbReference type="RefSeq" id="WP_132371058.1">
    <property type="nucleotide sequence ID" value="NZ_SMAN01000003.1"/>
</dbReference>
<comment type="caution">
    <text evidence="1">The sequence shown here is derived from an EMBL/GenBank/DDBJ whole genome shotgun (WGS) entry which is preliminary data.</text>
</comment>